<dbReference type="PROSITE" id="PS00688">
    <property type="entry name" value="SIGMA54_INTERACT_3"/>
    <property type="match status" value="1"/>
</dbReference>
<dbReference type="InterPro" id="IPR058031">
    <property type="entry name" value="AAA_lid_NorR"/>
</dbReference>
<dbReference type="OrthoDB" id="9804019at2"/>
<protein>
    <submittedName>
        <fullName evidence="7">Sigma-54-dependent Fis family transcriptional regulator</fullName>
    </submittedName>
</protein>
<dbReference type="InterPro" id="IPR025944">
    <property type="entry name" value="Sigma_54_int_dom_CS"/>
</dbReference>
<evidence type="ECO:0000256" key="3">
    <source>
        <dbReference type="ARBA" id="ARBA00023015"/>
    </source>
</evidence>
<keyword evidence="5" id="KW-0804">Transcription</keyword>
<evidence type="ECO:0000256" key="5">
    <source>
        <dbReference type="ARBA" id="ARBA00023163"/>
    </source>
</evidence>
<evidence type="ECO:0000256" key="4">
    <source>
        <dbReference type="ARBA" id="ARBA00023125"/>
    </source>
</evidence>
<keyword evidence="4" id="KW-0238">DNA-binding</keyword>
<dbReference type="InterPro" id="IPR009057">
    <property type="entry name" value="Homeodomain-like_sf"/>
</dbReference>
<dbReference type="Pfam" id="PF20161">
    <property type="entry name" value="VpsR"/>
    <property type="match status" value="1"/>
</dbReference>
<dbReference type="CDD" id="cd00009">
    <property type="entry name" value="AAA"/>
    <property type="match status" value="1"/>
</dbReference>
<dbReference type="PANTHER" id="PTHR32071">
    <property type="entry name" value="TRANSCRIPTIONAL REGULATORY PROTEIN"/>
    <property type="match status" value="1"/>
</dbReference>
<dbReference type="PROSITE" id="PS00676">
    <property type="entry name" value="SIGMA54_INTERACT_2"/>
    <property type="match status" value="1"/>
</dbReference>
<sequence>MERRAVLCLRIAEGYKIPRQAIEGAGWYPYPALSTDDALRIIEAENPRVGLVFFDRYYLNGGSKELEFLLQQSATMEWVGLIEPENLSLNKTRQLIAHYLSDYHTLPIDDERLMNSLGHAYGMARIRHTLDERTDRYDSGCHMVAVSPLMHKVFNKIDRIASVDASVMISGESGTGKELAARAIHEKSTRADGPFVALNCGSIHASLIQTELFGHEKGSFSGAHKRSIGRIESAHGGTLFLDEIGDLPLELQVNFLRFLQERTINRVGGNEPIPVDVRVITATHRDLQQAVEQQSFRDDLYYRLHVLALRLPSLRDRPEDIQPLARYFLTKFQGESRQRIRGFSRSAMRSLQSYSWPGNVRELINRVERAVVMCEGSLIKPEDLEFSQEPENRPVQSLADSRAEADRAAISQALRSCGNNITEAARQLEVSRVTLYRLMDKFGMDLKGDQKNPD</sequence>
<gene>
    <name evidence="7" type="ORF">DV711_15960</name>
</gene>
<dbReference type="Pfam" id="PF25601">
    <property type="entry name" value="AAA_lid_14"/>
    <property type="match status" value="1"/>
</dbReference>
<reference evidence="7 8" key="1">
    <citation type="submission" date="2018-07" db="EMBL/GenBank/DDBJ databases">
        <title>Motiliproteus coralliicola sp. nov., a bacterium isolated from Coral.</title>
        <authorList>
            <person name="Wang G."/>
        </authorList>
    </citation>
    <scope>NUCLEOTIDE SEQUENCE [LARGE SCALE GENOMIC DNA]</scope>
    <source>
        <strain evidence="7 8">C34</strain>
    </source>
</reference>
<evidence type="ECO:0000259" key="6">
    <source>
        <dbReference type="PROSITE" id="PS50045"/>
    </source>
</evidence>
<dbReference type="InterPro" id="IPR045343">
    <property type="entry name" value="VpsR"/>
</dbReference>
<dbReference type="InterPro" id="IPR002197">
    <property type="entry name" value="HTH_Fis"/>
</dbReference>
<accession>A0A369WI02</accession>
<dbReference type="RefSeq" id="WP_114696708.1">
    <property type="nucleotide sequence ID" value="NZ_QQOH01000004.1"/>
</dbReference>
<keyword evidence="8" id="KW-1185">Reference proteome</keyword>
<dbReference type="InterPro" id="IPR027417">
    <property type="entry name" value="P-loop_NTPase"/>
</dbReference>
<dbReference type="GO" id="GO:0005524">
    <property type="term" value="F:ATP binding"/>
    <property type="evidence" value="ECO:0007669"/>
    <property type="project" value="UniProtKB-KW"/>
</dbReference>
<evidence type="ECO:0000256" key="1">
    <source>
        <dbReference type="ARBA" id="ARBA00022741"/>
    </source>
</evidence>
<organism evidence="7 8">
    <name type="scientific">Motiliproteus coralliicola</name>
    <dbReference type="NCBI Taxonomy" id="2283196"/>
    <lineage>
        <taxon>Bacteria</taxon>
        <taxon>Pseudomonadati</taxon>
        <taxon>Pseudomonadota</taxon>
        <taxon>Gammaproteobacteria</taxon>
        <taxon>Oceanospirillales</taxon>
        <taxon>Oceanospirillaceae</taxon>
        <taxon>Motiliproteus</taxon>
    </lineage>
</organism>
<evidence type="ECO:0000313" key="7">
    <source>
        <dbReference type="EMBL" id="RDE19085.1"/>
    </source>
</evidence>
<keyword evidence="1" id="KW-0547">Nucleotide-binding</keyword>
<dbReference type="Pfam" id="PF00158">
    <property type="entry name" value="Sigma54_activat"/>
    <property type="match status" value="1"/>
</dbReference>
<dbReference type="GO" id="GO:0043565">
    <property type="term" value="F:sequence-specific DNA binding"/>
    <property type="evidence" value="ECO:0007669"/>
    <property type="project" value="InterPro"/>
</dbReference>
<dbReference type="GO" id="GO:0006355">
    <property type="term" value="P:regulation of DNA-templated transcription"/>
    <property type="evidence" value="ECO:0007669"/>
    <property type="project" value="InterPro"/>
</dbReference>
<comment type="caution">
    <text evidence="7">The sequence shown here is derived from an EMBL/GenBank/DDBJ whole genome shotgun (WGS) entry which is preliminary data.</text>
</comment>
<dbReference type="PROSITE" id="PS50045">
    <property type="entry name" value="SIGMA54_INTERACT_4"/>
    <property type="match status" value="1"/>
</dbReference>
<evidence type="ECO:0000256" key="2">
    <source>
        <dbReference type="ARBA" id="ARBA00022840"/>
    </source>
</evidence>
<proteinExistence type="predicted"/>
<dbReference type="Pfam" id="PF02954">
    <property type="entry name" value="HTH_8"/>
    <property type="match status" value="1"/>
</dbReference>
<dbReference type="AlphaFoldDB" id="A0A369WI02"/>
<dbReference type="SUPFAM" id="SSF52540">
    <property type="entry name" value="P-loop containing nucleoside triphosphate hydrolases"/>
    <property type="match status" value="1"/>
</dbReference>
<dbReference type="InterPro" id="IPR003593">
    <property type="entry name" value="AAA+_ATPase"/>
</dbReference>
<dbReference type="PANTHER" id="PTHR32071:SF120">
    <property type="entry name" value="TRANSCRIPTIONAL REGULATOR-RELATED"/>
    <property type="match status" value="1"/>
</dbReference>
<dbReference type="Gene3D" id="3.40.50.300">
    <property type="entry name" value="P-loop containing nucleotide triphosphate hydrolases"/>
    <property type="match status" value="1"/>
</dbReference>
<dbReference type="EMBL" id="QQOH01000004">
    <property type="protein sequence ID" value="RDE19085.1"/>
    <property type="molecule type" value="Genomic_DNA"/>
</dbReference>
<feature type="domain" description="Sigma-54 factor interaction" evidence="6">
    <location>
        <begin position="143"/>
        <end position="372"/>
    </location>
</feature>
<dbReference type="Gene3D" id="1.10.10.60">
    <property type="entry name" value="Homeodomain-like"/>
    <property type="match status" value="1"/>
</dbReference>
<dbReference type="Gene3D" id="1.10.8.60">
    <property type="match status" value="1"/>
</dbReference>
<dbReference type="InterPro" id="IPR025943">
    <property type="entry name" value="Sigma_54_int_dom_ATP-bd_2"/>
</dbReference>
<dbReference type="InterPro" id="IPR011006">
    <property type="entry name" value="CheY-like_superfamily"/>
</dbReference>
<dbReference type="SUPFAM" id="SSF46689">
    <property type="entry name" value="Homeodomain-like"/>
    <property type="match status" value="1"/>
</dbReference>
<dbReference type="FunFam" id="3.40.50.300:FF:000006">
    <property type="entry name" value="DNA-binding transcriptional regulator NtrC"/>
    <property type="match status" value="1"/>
</dbReference>
<name>A0A369WI02_9GAMM</name>
<keyword evidence="3" id="KW-0805">Transcription regulation</keyword>
<evidence type="ECO:0000313" key="8">
    <source>
        <dbReference type="Proteomes" id="UP000253769"/>
    </source>
</evidence>
<dbReference type="PRINTS" id="PR01590">
    <property type="entry name" value="HTHFIS"/>
</dbReference>
<dbReference type="Proteomes" id="UP000253769">
    <property type="component" value="Unassembled WGS sequence"/>
</dbReference>
<dbReference type="SUPFAM" id="SSF52172">
    <property type="entry name" value="CheY-like"/>
    <property type="match status" value="1"/>
</dbReference>
<keyword evidence="2" id="KW-0067">ATP-binding</keyword>
<dbReference type="InterPro" id="IPR002078">
    <property type="entry name" value="Sigma_54_int"/>
</dbReference>
<dbReference type="SMART" id="SM00382">
    <property type="entry name" value="AAA"/>
    <property type="match status" value="1"/>
</dbReference>